<dbReference type="KEGG" id="ahb:bsdtb5_41050"/>
<reference evidence="2 3" key="1">
    <citation type="submission" date="2020-11" db="EMBL/GenBank/DDBJ databases">
        <title>Draft genome sequencing of a Lachnospiraceae strain isolated from anoxic soil subjected to BSD treatment.</title>
        <authorList>
            <person name="Uek A."/>
            <person name="Tonouchi A."/>
        </authorList>
    </citation>
    <scope>NUCLEOTIDE SEQUENCE [LARGE SCALE GENOMIC DNA]</scope>
    <source>
        <strain evidence="2 3">TB5</strain>
    </source>
</reference>
<accession>A0A7R7EQC7</accession>
<evidence type="ECO:0000256" key="1">
    <source>
        <dbReference type="SAM" id="Phobius"/>
    </source>
</evidence>
<organism evidence="2 3">
    <name type="scientific">Anaeromicropila herbilytica</name>
    <dbReference type="NCBI Taxonomy" id="2785025"/>
    <lineage>
        <taxon>Bacteria</taxon>
        <taxon>Bacillati</taxon>
        <taxon>Bacillota</taxon>
        <taxon>Clostridia</taxon>
        <taxon>Lachnospirales</taxon>
        <taxon>Lachnospiraceae</taxon>
        <taxon>Anaeromicropila</taxon>
    </lineage>
</organism>
<evidence type="ECO:0000313" key="3">
    <source>
        <dbReference type="Proteomes" id="UP000595897"/>
    </source>
</evidence>
<sequence length="326" mass="36047">MRFDELQELLSRKGFQKYESAMLGVIEGYPVMITKAANSSSQASITYSIDGKVTRKVMKALSKLGYAGLGKNSVKVNFSLKDKKFEEKYDNATTKVVKALQELGIMPQTACPICGSSECDSYALMGEGYQPVHAKCVKNYQVGIKEKTEKNELSGNYFTGLIGALLGGVVGSVPNILSILWANKIYAVLFALIPLCTYYGYKLLRGKLNKVCVVITMLVSIIAVFFIEFAVTVMMVVDQFGFTIQESFTTCLDMMKTPEAFKEVFFNSDSITSFIFVIIGIIITWSQISTTNHSIVSSAEEISKTLTPNLNYVDSYVATEEKVNEI</sequence>
<dbReference type="RefSeq" id="WP_271713825.1">
    <property type="nucleotide sequence ID" value="NZ_AP024169.1"/>
</dbReference>
<feature type="transmembrane region" description="Helical" evidence="1">
    <location>
        <begin position="157"/>
        <end position="179"/>
    </location>
</feature>
<evidence type="ECO:0000313" key="2">
    <source>
        <dbReference type="EMBL" id="BCN32810.1"/>
    </source>
</evidence>
<protein>
    <submittedName>
        <fullName evidence="2">Uncharacterized protein</fullName>
    </submittedName>
</protein>
<gene>
    <name evidence="2" type="ORF">bsdtb5_41050</name>
</gene>
<dbReference type="AlphaFoldDB" id="A0A7R7EQC7"/>
<dbReference type="Proteomes" id="UP000595897">
    <property type="component" value="Chromosome"/>
</dbReference>
<keyword evidence="1" id="KW-0812">Transmembrane</keyword>
<keyword evidence="1" id="KW-0472">Membrane</keyword>
<feature type="transmembrane region" description="Helical" evidence="1">
    <location>
        <begin position="185"/>
        <end position="201"/>
    </location>
</feature>
<feature type="transmembrane region" description="Helical" evidence="1">
    <location>
        <begin position="264"/>
        <end position="285"/>
    </location>
</feature>
<dbReference type="EMBL" id="AP024169">
    <property type="protein sequence ID" value="BCN32810.1"/>
    <property type="molecule type" value="Genomic_DNA"/>
</dbReference>
<name>A0A7R7EQC7_9FIRM</name>
<keyword evidence="1" id="KW-1133">Transmembrane helix</keyword>
<keyword evidence="3" id="KW-1185">Reference proteome</keyword>
<proteinExistence type="predicted"/>
<feature type="transmembrane region" description="Helical" evidence="1">
    <location>
        <begin position="213"/>
        <end position="237"/>
    </location>
</feature>